<evidence type="ECO:0000256" key="2">
    <source>
        <dbReference type="SAM" id="SignalP"/>
    </source>
</evidence>
<dbReference type="EMBL" id="JAGTXO010000016">
    <property type="protein sequence ID" value="KAG8463397.1"/>
    <property type="molecule type" value="Genomic_DNA"/>
</dbReference>
<feature type="region of interest" description="Disordered" evidence="1">
    <location>
        <begin position="455"/>
        <end position="488"/>
    </location>
</feature>
<reference evidence="3" key="1">
    <citation type="submission" date="2021-05" db="EMBL/GenBank/DDBJ databases">
        <title>The genome of the haptophyte Pavlova lutheri (Diacronema luteri, Pavlovales) - a model for lipid biosynthesis in eukaryotic algae.</title>
        <authorList>
            <person name="Hulatt C.J."/>
            <person name="Posewitz M.C."/>
        </authorList>
    </citation>
    <scope>NUCLEOTIDE SEQUENCE</scope>
    <source>
        <strain evidence="3">NIVA-4/92</strain>
    </source>
</reference>
<evidence type="ECO:0000256" key="1">
    <source>
        <dbReference type="SAM" id="MobiDB-lite"/>
    </source>
</evidence>
<proteinExistence type="predicted"/>
<feature type="region of interest" description="Disordered" evidence="1">
    <location>
        <begin position="196"/>
        <end position="218"/>
    </location>
</feature>
<accession>A0A8J5XKV3</accession>
<dbReference type="AlphaFoldDB" id="A0A8J5XKV3"/>
<evidence type="ECO:0008006" key="5">
    <source>
        <dbReference type="Google" id="ProtNLM"/>
    </source>
</evidence>
<comment type="caution">
    <text evidence="3">The sequence shown here is derived from an EMBL/GenBank/DDBJ whole genome shotgun (WGS) entry which is preliminary data.</text>
</comment>
<evidence type="ECO:0000313" key="4">
    <source>
        <dbReference type="Proteomes" id="UP000751190"/>
    </source>
</evidence>
<name>A0A8J5XKV3_DIALT</name>
<dbReference type="OrthoDB" id="537003at2759"/>
<feature type="chain" id="PRO_5035213497" description="Selenoprotein O" evidence="2">
    <location>
        <begin position="20"/>
        <end position="488"/>
    </location>
</feature>
<protein>
    <recommendedName>
        <fullName evidence="5">Selenoprotein O</fullName>
    </recommendedName>
</protein>
<gene>
    <name evidence="3" type="ORF">KFE25_004908</name>
</gene>
<dbReference type="Proteomes" id="UP000751190">
    <property type="component" value="Unassembled WGS sequence"/>
</dbReference>
<keyword evidence="2" id="KW-0732">Signal</keyword>
<feature type="signal peptide" evidence="2">
    <location>
        <begin position="1"/>
        <end position="19"/>
    </location>
</feature>
<organism evidence="3 4">
    <name type="scientific">Diacronema lutheri</name>
    <name type="common">Unicellular marine alga</name>
    <name type="synonym">Monochrysis lutheri</name>
    <dbReference type="NCBI Taxonomy" id="2081491"/>
    <lineage>
        <taxon>Eukaryota</taxon>
        <taxon>Haptista</taxon>
        <taxon>Haptophyta</taxon>
        <taxon>Pavlovophyceae</taxon>
        <taxon>Pavlovales</taxon>
        <taxon>Pavlovaceae</taxon>
        <taxon>Diacronema</taxon>
    </lineage>
</organism>
<evidence type="ECO:0000313" key="3">
    <source>
        <dbReference type="EMBL" id="KAG8463397.1"/>
    </source>
</evidence>
<keyword evidence="4" id="KW-1185">Reference proteome</keyword>
<sequence length="488" mass="50171">MVPAAPLAALLVCSSASGGAPTVRLPDLRWRMPGIAVPMRYERTDVIARIRALGALPAVPDDARACADELLALGSDHARVAAALVLLGSGAADEAHNLVTPLSWHYGTTFGGPPVEGSPAAREATYAHALVHRLEANHVGEFGTGFHNSNFWFGYLGEHTTFACVRDAARAAARAPGVCEHKLVQRWLLESCLSDTSDTSDAAPDTPGAAPGAPDAPKAGWSPTAFNGLLAQATATPDDTLRDFCERTAVGELKALLQLCLERCGVRGVRGESGESGEGGEGGGRVDDAARQAMGLRAARRVSDAHAAVFASHGAVAVRGALAELRGDDARLVGAAALAARLLDAPAVWRAVHDGFHRVVVVGASDDDGELADRADALVQCAAEASSSRADGASTGAVRAALGDPVDLAADDALVLSAGVTSRAVLSHSPAVQTFAFAASPPRGAMSAAPVWRDSLHGKRGRTPTTVVEWSKGPPAAGEVHQPPPPRV</sequence>